<dbReference type="EMBL" id="BARS01040355">
    <property type="protein sequence ID" value="GAG34864.1"/>
    <property type="molecule type" value="Genomic_DNA"/>
</dbReference>
<organism evidence="1">
    <name type="scientific">marine sediment metagenome</name>
    <dbReference type="NCBI Taxonomy" id="412755"/>
    <lineage>
        <taxon>unclassified sequences</taxon>
        <taxon>metagenomes</taxon>
        <taxon>ecological metagenomes</taxon>
    </lineage>
</organism>
<comment type="caution">
    <text evidence="1">The sequence shown here is derived from an EMBL/GenBank/DDBJ whole genome shotgun (WGS) entry which is preliminary data.</text>
</comment>
<reference evidence="1" key="1">
    <citation type="journal article" date="2014" name="Front. Microbiol.">
        <title>High frequency of phylogenetically diverse reductive dehalogenase-homologous genes in deep subseafloor sedimentary metagenomes.</title>
        <authorList>
            <person name="Kawai M."/>
            <person name="Futagami T."/>
            <person name="Toyoda A."/>
            <person name="Takaki Y."/>
            <person name="Nishi S."/>
            <person name="Hori S."/>
            <person name="Arai W."/>
            <person name="Tsubouchi T."/>
            <person name="Morono Y."/>
            <person name="Uchiyama I."/>
            <person name="Ito T."/>
            <person name="Fujiyama A."/>
            <person name="Inagaki F."/>
            <person name="Takami H."/>
        </authorList>
    </citation>
    <scope>NUCLEOTIDE SEQUENCE</scope>
    <source>
        <strain evidence="1">Expedition CK06-06</strain>
    </source>
</reference>
<accession>X0WV50</accession>
<protein>
    <submittedName>
        <fullName evidence="1">Uncharacterized protein</fullName>
    </submittedName>
</protein>
<dbReference type="AlphaFoldDB" id="X0WV50"/>
<feature type="non-terminal residue" evidence="1">
    <location>
        <position position="1"/>
    </location>
</feature>
<gene>
    <name evidence="1" type="ORF">S01H1_61537</name>
</gene>
<proteinExistence type="predicted"/>
<name>X0WV50_9ZZZZ</name>
<evidence type="ECO:0000313" key="1">
    <source>
        <dbReference type="EMBL" id="GAG34864.1"/>
    </source>
</evidence>
<sequence length="81" mass="9197">VSWEVAWRQFLGPRPFKIGDKVTGHQKLRDNSVVFFQGRVMGIDPFAPSIWSIDLWSIDLDPHEATLTFPSPTVTLSLDND</sequence>